<reference evidence="2" key="1">
    <citation type="submission" date="2018-05" db="EMBL/GenBank/DDBJ databases">
        <authorList>
            <person name="Lanie J.A."/>
            <person name="Ng W.-L."/>
            <person name="Kazmierczak K.M."/>
            <person name="Andrzejewski T.M."/>
            <person name="Davidsen T.M."/>
            <person name="Wayne K.J."/>
            <person name="Tettelin H."/>
            <person name="Glass J.I."/>
            <person name="Rusch D."/>
            <person name="Podicherti R."/>
            <person name="Tsui H.-C.T."/>
            <person name="Winkler M.E."/>
        </authorList>
    </citation>
    <scope>NUCLEOTIDE SEQUENCE</scope>
</reference>
<gene>
    <name evidence="2" type="ORF">METZ01_LOCUS513718</name>
</gene>
<feature type="region of interest" description="Disordered" evidence="1">
    <location>
        <begin position="1"/>
        <end position="44"/>
    </location>
</feature>
<sequence length="159" mass="18037">YRHPSPLPKRNAQQFGMADPATSIPEMFGDRRPIRPVSKDPRFWESEHKDARGYAMFREGDAPDDPIDPYHTISMFEMARDARGKGLMRDRLQEMIAELKGHDEKAVSTHVTQSERNTAALWDKLVDEGLLDSASTKPYVTTTPEGRLIPHTKHQEAGP</sequence>
<protein>
    <submittedName>
        <fullName evidence="2">Uncharacterized protein</fullName>
    </submittedName>
</protein>
<organism evidence="2">
    <name type="scientific">marine metagenome</name>
    <dbReference type="NCBI Taxonomy" id="408172"/>
    <lineage>
        <taxon>unclassified sequences</taxon>
        <taxon>metagenomes</taxon>
        <taxon>ecological metagenomes</taxon>
    </lineage>
</organism>
<feature type="region of interest" description="Disordered" evidence="1">
    <location>
        <begin position="134"/>
        <end position="159"/>
    </location>
</feature>
<feature type="compositionally biased region" description="Polar residues" evidence="1">
    <location>
        <begin position="134"/>
        <end position="144"/>
    </location>
</feature>
<dbReference type="AlphaFoldDB" id="A0A383EW99"/>
<dbReference type="EMBL" id="UINC01229235">
    <property type="protein sequence ID" value="SVE60864.1"/>
    <property type="molecule type" value="Genomic_DNA"/>
</dbReference>
<accession>A0A383EW99</accession>
<evidence type="ECO:0000313" key="2">
    <source>
        <dbReference type="EMBL" id="SVE60864.1"/>
    </source>
</evidence>
<evidence type="ECO:0000256" key="1">
    <source>
        <dbReference type="SAM" id="MobiDB-lite"/>
    </source>
</evidence>
<dbReference type="SUPFAM" id="SSF55729">
    <property type="entry name" value="Acyl-CoA N-acyltransferases (Nat)"/>
    <property type="match status" value="1"/>
</dbReference>
<feature type="non-terminal residue" evidence="2">
    <location>
        <position position="1"/>
    </location>
</feature>
<name>A0A383EW99_9ZZZZ</name>
<feature type="compositionally biased region" description="Basic and acidic residues" evidence="1">
    <location>
        <begin position="28"/>
        <end position="44"/>
    </location>
</feature>
<dbReference type="InterPro" id="IPR016181">
    <property type="entry name" value="Acyl_CoA_acyltransferase"/>
</dbReference>
<proteinExistence type="predicted"/>